<name>A0A6L3T063_9HYPH</name>
<dbReference type="GO" id="GO:0055085">
    <property type="term" value="P:transmembrane transport"/>
    <property type="evidence" value="ECO:0007669"/>
    <property type="project" value="InterPro"/>
</dbReference>
<keyword evidence="6 7" id="KW-0472">Membrane</keyword>
<accession>A0A6L3T063</accession>
<dbReference type="Pfam" id="PF00528">
    <property type="entry name" value="BPD_transp_1"/>
    <property type="match status" value="1"/>
</dbReference>
<dbReference type="SUPFAM" id="SSF161098">
    <property type="entry name" value="MetI-like"/>
    <property type="match status" value="1"/>
</dbReference>
<keyword evidence="4 7" id="KW-0812">Transmembrane</keyword>
<dbReference type="InterPro" id="IPR050366">
    <property type="entry name" value="BP-dependent_transpt_permease"/>
</dbReference>
<evidence type="ECO:0000256" key="3">
    <source>
        <dbReference type="ARBA" id="ARBA00022475"/>
    </source>
</evidence>
<dbReference type="InterPro" id="IPR000515">
    <property type="entry name" value="MetI-like"/>
</dbReference>
<dbReference type="PANTHER" id="PTHR43386">
    <property type="entry name" value="OLIGOPEPTIDE TRANSPORT SYSTEM PERMEASE PROTEIN APPC"/>
    <property type="match status" value="1"/>
</dbReference>
<keyword evidence="3" id="KW-1003">Cell membrane</keyword>
<evidence type="ECO:0000256" key="5">
    <source>
        <dbReference type="ARBA" id="ARBA00022989"/>
    </source>
</evidence>
<dbReference type="Pfam" id="PF12911">
    <property type="entry name" value="OppC_N"/>
    <property type="match status" value="1"/>
</dbReference>
<evidence type="ECO:0000256" key="7">
    <source>
        <dbReference type="RuleBase" id="RU363032"/>
    </source>
</evidence>
<dbReference type="InterPro" id="IPR025966">
    <property type="entry name" value="OppC_N"/>
</dbReference>
<dbReference type="PROSITE" id="PS50928">
    <property type="entry name" value="ABC_TM1"/>
    <property type="match status" value="1"/>
</dbReference>
<dbReference type="Proteomes" id="UP000474159">
    <property type="component" value="Unassembled WGS sequence"/>
</dbReference>
<protein>
    <submittedName>
        <fullName evidence="9">ABC transporter permease</fullName>
    </submittedName>
</protein>
<feature type="transmembrane region" description="Helical" evidence="7">
    <location>
        <begin position="159"/>
        <end position="179"/>
    </location>
</feature>
<feature type="transmembrane region" description="Helical" evidence="7">
    <location>
        <begin position="185"/>
        <end position="210"/>
    </location>
</feature>
<organism evidence="9 10">
    <name type="scientific">Methylobacterium soli</name>
    <dbReference type="NCBI Taxonomy" id="553447"/>
    <lineage>
        <taxon>Bacteria</taxon>
        <taxon>Pseudomonadati</taxon>
        <taxon>Pseudomonadota</taxon>
        <taxon>Alphaproteobacteria</taxon>
        <taxon>Hyphomicrobiales</taxon>
        <taxon>Methylobacteriaceae</taxon>
        <taxon>Methylobacterium</taxon>
    </lineage>
</organism>
<feature type="transmembrane region" description="Helical" evidence="7">
    <location>
        <begin position="126"/>
        <end position="152"/>
    </location>
</feature>
<dbReference type="AlphaFoldDB" id="A0A6L3T063"/>
<sequence length="336" mass="35122">MSAHETSAHEISAHEAALAAPIAGAAPPAPEAPRPGLARFLGSDLWASFRRSKLAMGALAVTLLLFGLAFAAPWIAPQNPYDPAQLELINSNLPPLWAADGQAPFLLGTDDQGRDVLSAVLYGLRLSLIIGLLGVAVSGSLGIALGLVAGYFGGIADALVMRIADVQLTFPAILIALVVDGVAKAAFGGALDTNATILLIVVSIGLSFWVQYARTVRSSVMVERGKDYVQAARLIGLSAPVIMVRHVLPNVTGPVFVIATINLALAIITEATLSFLGTGLPETMPSLGTLIRTGNRFLFSGEWWIVAFPGLALAGLVLAINLLGDWLRDALNPKLQ</sequence>
<evidence type="ECO:0000313" key="10">
    <source>
        <dbReference type="Proteomes" id="UP000474159"/>
    </source>
</evidence>
<keyword evidence="10" id="KW-1185">Reference proteome</keyword>
<dbReference type="Gene3D" id="1.10.3720.10">
    <property type="entry name" value="MetI-like"/>
    <property type="match status" value="1"/>
</dbReference>
<evidence type="ECO:0000259" key="8">
    <source>
        <dbReference type="PROSITE" id="PS50928"/>
    </source>
</evidence>
<keyword evidence="2 7" id="KW-0813">Transport</keyword>
<dbReference type="EMBL" id="VZZK01000007">
    <property type="protein sequence ID" value="KAB1079857.1"/>
    <property type="molecule type" value="Genomic_DNA"/>
</dbReference>
<reference evidence="9 10" key="1">
    <citation type="submission" date="2019-09" db="EMBL/GenBank/DDBJ databases">
        <title>YIM 48816 draft genome.</title>
        <authorList>
            <person name="Jiang L."/>
        </authorList>
    </citation>
    <scope>NUCLEOTIDE SEQUENCE [LARGE SCALE GENOMIC DNA]</scope>
    <source>
        <strain evidence="9 10">YIM 48816</strain>
    </source>
</reference>
<comment type="caution">
    <text evidence="9">The sequence shown here is derived from an EMBL/GenBank/DDBJ whole genome shotgun (WGS) entry which is preliminary data.</text>
</comment>
<feature type="transmembrane region" description="Helical" evidence="7">
    <location>
        <begin position="297"/>
        <end position="323"/>
    </location>
</feature>
<feature type="transmembrane region" description="Helical" evidence="7">
    <location>
        <begin position="54"/>
        <end position="76"/>
    </location>
</feature>
<evidence type="ECO:0000256" key="6">
    <source>
        <dbReference type="ARBA" id="ARBA00023136"/>
    </source>
</evidence>
<dbReference type="GO" id="GO:0005886">
    <property type="term" value="C:plasma membrane"/>
    <property type="evidence" value="ECO:0007669"/>
    <property type="project" value="UniProtKB-SubCell"/>
</dbReference>
<evidence type="ECO:0000256" key="2">
    <source>
        <dbReference type="ARBA" id="ARBA00022448"/>
    </source>
</evidence>
<comment type="subcellular location">
    <subcellularLocation>
        <location evidence="1 7">Cell membrane</location>
        <topology evidence="1 7">Multi-pass membrane protein</topology>
    </subcellularLocation>
</comment>
<feature type="domain" description="ABC transmembrane type-1" evidence="8">
    <location>
        <begin position="124"/>
        <end position="324"/>
    </location>
</feature>
<dbReference type="CDD" id="cd06261">
    <property type="entry name" value="TM_PBP2"/>
    <property type="match status" value="1"/>
</dbReference>
<comment type="similarity">
    <text evidence="7">Belongs to the binding-protein-dependent transport system permease family.</text>
</comment>
<proteinExistence type="inferred from homology"/>
<dbReference type="PANTHER" id="PTHR43386:SF26">
    <property type="entry name" value="ABC TRANSPORTER PERMEASE PROTEIN"/>
    <property type="match status" value="1"/>
</dbReference>
<feature type="transmembrane region" description="Helical" evidence="7">
    <location>
        <begin position="254"/>
        <end position="276"/>
    </location>
</feature>
<gene>
    <name evidence="9" type="ORF">F6X53_08840</name>
</gene>
<evidence type="ECO:0000256" key="1">
    <source>
        <dbReference type="ARBA" id="ARBA00004651"/>
    </source>
</evidence>
<evidence type="ECO:0000256" key="4">
    <source>
        <dbReference type="ARBA" id="ARBA00022692"/>
    </source>
</evidence>
<dbReference type="OrthoDB" id="9805884at2"/>
<dbReference type="RefSeq" id="WP_150999599.1">
    <property type="nucleotide sequence ID" value="NZ_BPQY01000187.1"/>
</dbReference>
<dbReference type="InterPro" id="IPR035906">
    <property type="entry name" value="MetI-like_sf"/>
</dbReference>
<evidence type="ECO:0000313" key="9">
    <source>
        <dbReference type="EMBL" id="KAB1079857.1"/>
    </source>
</evidence>
<keyword evidence="5 7" id="KW-1133">Transmembrane helix</keyword>